<protein>
    <submittedName>
        <fullName evidence="1">39951_t:CDS:1</fullName>
    </submittedName>
</protein>
<dbReference type="Proteomes" id="UP000789901">
    <property type="component" value="Unassembled WGS sequence"/>
</dbReference>
<keyword evidence="2" id="KW-1185">Reference proteome</keyword>
<dbReference type="EMBL" id="CAJVQB010001567">
    <property type="protein sequence ID" value="CAG8541122.1"/>
    <property type="molecule type" value="Genomic_DNA"/>
</dbReference>
<gene>
    <name evidence="1" type="ORF">GMARGA_LOCUS4086</name>
</gene>
<evidence type="ECO:0000313" key="2">
    <source>
        <dbReference type="Proteomes" id="UP000789901"/>
    </source>
</evidence>
<proteinExistence type="predicted"/>
<comment type="caution">
    <text evidence="1">The sequence shown here is derived from an EMBL/GenBank/DDBJ whole genome shotgun (WGS) entry which is preliminary data.</text>
</comment>
<sequence>MSEDYTKLVINLLKRHNLNVTNVNDSFHEYSTIKERPSPALTDRLTTRIESQCHNRL</sequence>
<reference evidence="1 2" key="1">
    <citation type="submission" date="2021-06" db="EMBL/GenBank/DDBJ databases">
        <authorList>
            <person name="Kallberg Y."/>
            <person name="Tangrot J."/>
            <person name="Rosling A."/>
        </authorList>
    </citation>
    <scope>NUCLEOTIDE SEQUENCE [LARGE SCALE GENOMIC DNA]</scope>
    <source>
        <strain evidence="1 2">120-4 pot B 10/14</strain>
    </source>
</reference>
<accession>A0ABM8W6W0</accession>
<evidence type="ECO:0000313" key="1">
    <source>
        <dbReference type="EMBL" id="CAG8541122.1"/>
    </source>
</evidence>
<organism evidence="1 2">
    <name type="scientific">Gigaspora margarita</name>
    <dbReference type="NCBI Taxonomy" id="4874"/>
    <lineage>
        <taxon>Eukaryota</taxon>
        <taxon>Fungi</taxon>
        <taxon>Fungi incertae sedis</taxon>
        <taxon>Mucoromycota</taxon>
        <taxon>Glomeromycotina</taxon>
        <taxon>Glomeromycetes</taxon>
        <taxon>Diversisporales</taxon>
        <taxon>Gigasporaceae</taxon>
        <taxon>Gigaspora</taxon>
    </lineage>
</organism>
<name>A0ABM8W6W0_GIGMA</name>